<feature type="compositionally biased region" description="Acidic residues" evidence="1">
    <location>
        <begin position="260"/>
        <end position="269"/>
    </location>
</feature>
<dbReference type="OrthoDB" id="1908091at2759"/>
<keyword evidence="2" id="KW-1133">Transmembrane helix</keyword>
<feature type="region of interest" description="Disordered" evidence="1">
    <location>
        <begin position="258"/>
        <end position="283"/>
    </location>
</feature>
<keyword evidence="4" id="KW-1185">Reference proteome</keyword>
<dbReference type="PANTHER" id="PTHR33870">
    <property type="entry name" value="CARDIOMYOPATHY-ASSOCIATED PROTEIN"/>
    <property type="match status" value="1"/>
</dbReference>
<gene>
    <name evidence="3" type="ORF">EPI10_031437</name>
</gene>
<name>A0A5B6X1L2_9ROSI</name>
<feature type="region of interest" description="Disordered" evidence="1">
    <location>
        <begin position="295"/>
        <end position="366"/>
    </location>
</feature>
<feature type="region of interest" description="Disordered" evidence="1">
    <location>
        <begin position="537"/>
        <end position="580"/>
    </location>
</feature>
<dbReference type="PANTHER" id="PTHR33870:SF4">
    <property type="entry name" value="CARDIOMYOPATHY-ASSOCIATED PROTEIN"/>
    <property type="match status" value="1"/>
</dbReference>
<organism evidence="3 4">
    <name type="scientific">Gossypium australe</name>
    <dbReference type="NCBI Taxonomy" id="47621"/>
    <lineage>
        <taxon>Eukaryota</taxon>
        <taxon>Viridiplantae</taxon>
        <taxon>Streptophyta</taxon>
        <taxon>Embryophyta</taxon>
        <taxon>Tracheophyta</taxon>
        <taxon>Spermatophyta</taxon>
        <taxon>Magnoliopsida</taxon>
        <taxon>eudicotyledons</taxon>
        <taxon>Gunneridae</taxon>
        <taxon>Pentapetalae</taxon>
        <taxon>rosids</taxon>
        <taxon>malvids</taxon>
        <taxon>Malvales</taxon>
        <taxon>Malvaceae</taxon>
        <taxon>Malvoideae</taxon>
        <taxon>Gossypium</taxon>
    </lineage>
</organism>
<evidence type="ECO:0000313" key="4">
    <source>
        <dbReference type="Proteomes" id="UP000325315"/>
    </source>
</evidence>
<feature type="compositionally biased region" description="Polar residues" evidence="1">
    <location>
        <begin position="841"/>
        <end position="854"/>
    </location>
</feature>
<evidence type="ECO:0000313" key="3">
    <source>
        <dbReference type="EMBL" id="KAA3487623.1"/>
    </source>
</evidence>
<feature type="compositionally biased region" description="Low complexity" evidence="1">
    <location>
        <begin position="537"/>
        <end position="568"/>
    </location>
</feature>
<comment type="caution">
    <text evidence="3">The sequence shown here is derived from an EMBL/GenBank/DDBJ whole genome shotgun (WGS) entry which is preliminary data.</text>
</comment>
<sequence length="1340" mass="149278">MGTQRLEFGVRFRKLMVISVKICYRSVWNHPFFFGLVCFLMLLYTSFPLLFSALVTASPVLVCAAVLLGTLLSFGSPYIPEISEKEEEEKASHDIPELKTRATEDNTVVERNVGGDDFVEERHVGERWGIVKNAEEKVNLVDNEVGEVEEDDGSVRYKLLVDDDLDSRDIHCENGVIDEVEGSLNDSLVEKKREILEEILGSEGLLSMVQASDDHHVLTDTVGDRNLEVEDCKLREDLSDEQRDDEFDSLVFSWKHAVDNEDDGDDESLDFGSDGAESSSPDASMADIIPMLDELDPLLGSGAPQPVQFSDNGSDAISERSHDSNNDESVESNELENQREEDDDDDDKKDVGDGAKEEKEDESKSAIKWTEDDQKNLMDLGTSELERNQRLGNLIARRRARKNMRLMIEKNLIDVNSANIPLNITPISTTRHNPFEFPYDSYDDLGLPPIPGSAPTILQPRRNPFDLPYDSSEEKPDLKGDSFHEEFAGFNQRETVPQREAFLRRHESFNVRPSSLGFPRQELKWKPYFVPEHLVTEGSSSSSFHRQSSEVSESKLSSVPDTESVSSVVDEEDKSYEQDISQETELVTNEGHVSFHDEQESISSGDVELADVDQVENRGVDLAVVGITFGDGESQQETESDFPEAGATAHVQFNTTETESNLSEAGATTHVELNPRDIYPRTGPVDEDFSSRSSLSSLSKIDEKISDLTGVGAAGFVPRGHEIKESSISIRPSFEESEFHFTTRVVDNNHHSEPVYDSSPSVEKILSFSSVSSEAQAETSEMGAPSMFVESIDKEPEGHGETREQGTSSFREMHAASLDLFENEPRVRDLPEISEHDGTYAGSSGVSSTFSDHNVSPVPKSVVEYVSTDAGSSSSDEGLEDSFSKKEDSFIQNQEDLLSLGAEMNLAAEQGMGKILDCLPEEQQHLMNRVEFSEAAPGDWHAVVKEDTLLERDEIHSSSSSEHDLVGGGVRPKEEIIQTECCQMHLSNLDASLDVEAHHDKGEELSSTALTHQAMPYNDESSSTEDEYYHLTVAQVNPSKANLREVLKTDSEMGQVQPIYSDSKIDCDVDHDMNLEGIPFKSSYQALPSREKPPALEKQLMLSNSTDEPSIDEHDKLEEPSIIAMESTLELDFGNNDVDLLKIPGSEDKLSANYTCMTLESTFPAESPDHSLPTDRDLKERILNEMENEGSPQDLSEHFNHEAEIYEEDKEIKEINERILSELDTIGDFNLRKTDLPEGSHIAYTESAVLPEDMKTKANVDQPVLEARSVEDIDLAFKQLYEGIDVEEVIHPSMIENPQDQADTNPKLPVVEVRSLEDICKGFQQSPESNSAELPYSSDI</sequence>
<accession>A0A5B6X1L2</accession>
<proteinExistence type="predicted"/>
<feature type="transmembrane region" description="Helical" evidence="2">
    <location>
        <begin position="32"/>
        <end position="53"/>
    </location>
</feature>
<dbReference type="Proteomes" id="UP000325315">
    <property type="component" value="Unassembled WGS sequence"/>
</dbReference>
<keyword evidence="2" id="KW-0472">Membrane</keyword>
<feature type="region of interest" description="Disordered" evidence="1">
    <location>
        <begin position="834"/>
        <end position="855"/>
    </location>
</feature>
<dbReference type="EMBL" id="SMMG02000001">
    <property type="protein sequence ID" value="KAA3487623.1"/>
    <property type="molecule type" value="Genomic_DNA"/>
</dbReference>
<feature type="compositionally biased region" description="Basic and acidic residues" evidence="1">
    <location>
        <begin position="348"/>
        <end position="366"/>
    </location>
</feature>
<reference evidence="4" key="1">
    <citation type="journal article" date="2019" name="Plant Biotechnol. J.">
        <title>Genome sequencing of the Australian wild diploid species Gossypium australe highlights disease resistance and delayed gland morphogenesis.</title>
        <authorList>
            <person name="Cai Y."/>
            <person name="Cai X."/>
            <person name="Wang Q."/>
            <person name="Wang P."/>
            <person name="Zhang Y."/>
            <person name="Cai C."/>
            <person name="Xu Y."/>
            <person name="Wang K."/>
            <person name="Zhou Z."/>
            <person name="Wang C."/>
            <person name="Geng S."/>
            <person name="Li B."/>
            <person name="Dong Q."/>
            <person name="Hou Y."/>
            <person name="Wang H."/>
            <person name="Ai P."/>
            <person name="Liu Z."/>
            <person name="Yi F."/>
            <person name="Sun M."/>
            <person name="An G."/>
            <person name="Cheng J."/>
            <person name="Zhang Y."/>
            <person name="Shi Q."/>
            <person name="Xie Y."/>
            <person name="Shi X."/>
            <person name="Chang Y."/>
            <person name="Huang F."/>
            <person name="Chen Y."/>
            <person name="Hong S."/>
            <person name="Mi L."/>
            <person name="Sun Q."/>
            <person name="Zhang L."/>
            <person name="Zhou B."/>
            <person name="Peng R."/>
            <person name="Zhang X."/>
            <person name="Liu F."/>
        </authorList>
    </citation>
    <scope>NUCLEOTIDE SEQUENCE [LARGE SCALE GENOMIC DNA]</scope>
    <source>
        <strain evidence="4">cv. PA1801</strain>
    </source>
</reference>
<evidence type="ECO:0000256" key="1">
    <source>
        <dbReference type="SAM" id="MobiDB-lite"/>
    </source>
</evidence>
<evidence type="ECO:0000256" key="2">
    <source>
        <dbReference type="SAM" id="Phobius"/>
    </source>
</evidence>
<feature type="compositionally biased region" description="Acidic residues" evidence="1">
    <location>
        <begin position="326"/>
        <end position="347"/>
    </location>
</feature>
<feature type="transmembrane region" description="Helical" evidence="2">
    <location>
        <begin position="60"/>
        <end position="79"/>
    </location>
</feature>
<protein>
    <submittedName>
        <fullName evidence="3">Microtubule-associated protein futsch-like</fullName>
    </submittedName>
</protein>
<keyword evidence="2" id="KW-0812">Transmembrane</keyword>